<evidence type="ECO:0000256" key="1">
    <source>
        <dbReference type="SAM" id="MobiDB-lite"/>
    </source>
</evidence>
<dbReference type="GO" id="GO:0004519">
    <property type="term" value="F:endonuclease activity"/>
    <property type="evidence" value="ECO:0007669"/>
    <property type="project" value="InterPro"/>
</dbReference>
<feature type="region of interest" description="Disordered" evidence="1">
    <location>
        <begin position="90"/>
        <end position="120"/>
    </location>
</feature>
<dbReference type="Proteomes" id="UP000600101">
    <property type="component" value="Unassembled WGS sequence"/>
</dbReference>
<dbReference type="Pfam" id="PF20454">
    <property type="entry name" value="GpA_nuclease"/>
    <property type="match status" value="1"/>
</dbReference>
<gene>
    <name evidence="3" type="ORF">H7965_27415</name>
</gene>
<proteinExistence type="predicted"/>
<evidence type="ECO:0000313" key="3">
    <source>
        <dbReference type="EMBL" id="MBC4018975.1"/>
    </source>
</evidence>
<accession>A0A9X0R4R8</accession>
<name>A0A9X0R4R8_9PROT</name>
<dbReference type="InterPro" id="IPR046454">
    <property type="entry name" value="GpA_endonuclease"/>
</dbReference>
<reference evidence="3" key="1">
    <citation type="submission" date="2020-08" db="EMBL/GenBank/DDBJ databases">
        <authorList>
            <person name="Hu Y."/>
            <person name="Nguyen S.V."/>
            <person name="Li F."/>
            <person name="Fanning S."/>
        </authorList>
    </citation>
    <scope>NUCLEOTIDE SEQUENCE</scope>
    <source>
        <strain evidence="3">SYSU D8009</strain>
    </source>
</reference>
<comment type="caution">
    <text evidence="3">The sequence shown here is derived from an EMBL/GenBank/DDBJ whole genome shotgun (WGS) entry which is preliminary data.</text>
</comment>
<evidence type="ECO:0000313" key="4">
    <source>
        <dbReference type="Proteomes" id="UP000600101"/>
    </source>
</evidence>
<dbReference type="AlphaFoldDB" id="A0A9X0R4R8"/>
<evidence type="ECO:0000259" key="2">
    <source>
        <dbReference type="Pfam" id="PF20454"/>
    </source>
</evidence>
<sequence>PGWVHLPRAIEVEWVKQLVAEQLRTTKDRRGFARQEWAKLRERNEALDCAVLARAALWLLGADRYGEQFWARLRDEAADAPLAAAPSASITPALASQPPAASDIQRPRGWLTPRSNWLRT</sequence>
<keyword evidence="4" id="KW-1185">Reference proteome</keyword>
<feature type="domain" description="Terminase large subunit GpA endonuclease" evidence="2">
    <location>
        <begin position="1"/>
        <end position="63"/>
    </location>
</feature>
<protein>
    <submittedName>
        <fullName evidence="3">Phage terminase large subunit family protein</fullName>
    </submittedName>
</protein>
<dbReference type="RefSeq" id="WP_186773714.1">
    <property type="nucleotide sequence ID" value="NZ_JACOMF010000100.1"/>
</dbReference>
<feature type="non-terminal residue" evidence="3">
    <location>
        <position position="1"/>
    </location>
</feature>
<dbReference type="EMBL" id="JACOMF010000100">
    <property type="protein sequence ID" value="MBC4018975.1"/>
    <property type="molecule type" value="Genomic_DNA"/>
</dbReference>
<organism evidence="3 4">
    <name type="scientific">Siccirubricoccus deserti</name>
    <dbReference type="NCBI Taxonomy" id="2013562"/>
    <lineage>
        <taxon>Bacteria</taxon>
        <taxon>Pseudomonadati</taxon>
        <taxon>Pseudomonadota</taxon>
        <taxon>Alphaproteobacteria</taxon>
        <taxon>Acetobacterales</taxon>
        <taxon>Roseomonadaceae</taxon>
        <taxon>Siccirubricoccus</taxon>
    </lineage>
</organism>